<feature type="transmembrane region" description="Helical" evidence="7">
    <location>
        <begin position="59"/>
        <end position="79"/>
    </location>
</feature>
<dbReference type="Pfam" id="PF02687">
    <property type="entry name" value="FtsX"/>
    <property type="match status" value="1"/>
</dbReference>
<keyword evidence="2" id="KW-1003">Cell membrane</keyword>
<feature type="transmembrane region" description="Helical" evidence="7">
    <location>
        <begin position="100"/>
        <end position="126"/>
    </location>
</feature>
<evidence type="ECO:0000256" key="7">
    <source>
        <dbReference type="SAM" id="Phobius"/>
    </source>
</evidence>
<evidence type="ECO:0000256" key="6">
    <source>
        <dbReference type="SAM" id="MobiDB-lite"/>
    </source>
</evidence>
<protein>
    <recommendedName>
        <fullName evidence="8">ABC3 transporter permease C-terminal domain-containing protein</fullName>
    </recommendedName>
</protein>
<keyword evidence="4 7" id="KW-1133">Transmembrane helix</keyword>
<keyword evidence="10" id="KW-1185">Reference proteome</keyword>
<name>A0ABQ6JK78_9ACTN</name>
<keyword evidence="3 7" id="KW-0812">Transmembrane</keyword>
<evidence type="ECO:0000256" key="5">
    <source>
        <dbReference type="ARBA" id="ARBA00023136"/>
    </source>
</evidence>
<evidence type="ECO:0000256" key="4">
    <source>
        <dbReference type="ARBA" id="ARBA00022989"/>
    </source>
</evidence>
<sequence>MPLDPSAVRVADVAATRAGLTRLQRAATAAGARTTTRLPAVLDRAAAARREVRRPLPLVALQAVLLALVALGSVGASVAEQRRPDVALARLRGRRPLAAAATVVGDLALVSVLGCLLGGLAGWALARVVAAWWLPDDVPSRSTARCCSRWPPPPSPPW</sequence>
<evidence type="ECO:0000259" key="8">
    <source>
        <dbReference type="Pfam" id="PF02687"/>
    </source>
</evidence>
<dbReference type="InterPro" id="IPR003838">
    <property type="entry name" value="ABC3_permease_C"/>
</dbReference>
<keyword evidence="5 7" id="KW-0472">Membrane</keyword>
<comment type="caution">
    <text evidence="9">The sequence shown here is derived from an EMBL/GenBank/DDBJ whole genome shotgun (WGS) entry which is preliminary data.</text>
</comment>
<organism evidence="9 10">
    <name type="scientific">Angustibacter aerolatus</name>
    <dbReference type="NCBI Taxonomy" id="1162965"/>
    <lineage>
        <taxon>Bacteria</taxon>
        <taxon>Bacillati</taxon>
        <taxon>Actinomycetota</taxon>
        <taxon>Actinomycetes</taxon>
        <taxon>Kineosporiales</taxon>
        <taxon>Kineosporiaceae</taxon>
    </lineage>
</organism>
<accession>A0ABQ6JK78</accession>
<feature type="region of interest" description="Disordered" evidence="6">
    <location>
        <begin position="139"/>
        <end position="158"/>
    </location>
</feature>
<evidence type="ECO:0000256" key="1">
    <source>
        <dbReference type="ARBA" id="ARBA00004651"/>
    </source>
</evidence>
<dbReference type="Proteomes" id="UP001157017">
    <property type="component" value="Unassembled WGS sequence"/>
</dbReference>
<dbReference type="EMBL" id="BSUZ01000001">
    <property type="protein sequence ID" value="GMA88665.1"/>
    <property type="molecule type" value="Genomic_DNA"/>
</dbReference>
<evidence type="ECO:0000256" key="3">
    <source>
        <dbReference type="ARBA" id="ARBA00022692"/>
    </source>
</evidence>
<evidence type="ECO:0000313" key="9">
    <source>
        <dbReference type="EMBL" id="GMA88665.1"/>
    </source>
</evidence>
<reference evidence="10" key="1">
    <citation type="journal article" date="2019" name="Int. J. Syst. Evol. Microbiol.">
        <title>The Global Catalogue of Microorganisms (GCM) 10K type strain sequencing project: providing services to taxonomists for standard genome sequencing and annotation.</title>
        <authorList>
            <consortium name="The Broad Institute Genomics Platform"/>
            <consortium name="The Broad Institute Genome Sequencing Center for Infectious Disease"/>
            <person name="Wu L."/>
            <person name="Ma J."/>
        </authorList>
    </citation>
    <scope>NUCLEOTIDE SEQUENCE [LARGE SCALE GENOMIC DNA]</scope>
    <source>
        <strain evidence="10">NBRC 108730</strain>
    </source>
</reference>
<gene>
    <name evidence="9" type="ORF">GCM10025868_39150</name>
</gene>
<evidence type="ECO:0000313" key="10">
    <source>
        <dbReference type="Proteomes" id="UP001157017"/>
    </source>
</evidence>
<comment type="subcellular location">
    <subcellularLocation>
        <location evidence="1">Cell membrane</location>
        <topology evidence="1">Multi-pass membrane protein</topology>
    </subcellularLocation>
</comment>
<proteinExistence type="predicted"/>
<feature type="domain" description="ABC3 transporter permease C-terminal" evidence="8">
    <location>
        <begin position="59"/>
        <end position="132"/>
    </location>
</feature>
<evidence type="ECO:0000256" key="2">
    <source>
        <dbReference type="ARBA" id="ARBA00022475"/>
    </source>
</evidence>